<evidence type="ECO:0000256" key="3">
    <source>
        <dbReference type="ARBA" id="ARBA00022692"/>
    </source>
</evidence>
<dbReference type="HOGENOM" id="CLU_063199_1_1_9"/>
<feature type="domain" description="DUF2179" evidence="7">
    <location>
        <begin position="232"/>
        <end position="286"/>
    </location>
</feature>
<dbReference type="InterPro" id="IPR015867">
    <property type="entry name" value="N-reg_PII/ATP_PRibTrfase_C"/>
</dbReference>
<dbReference type="PANTHER" id="PTHR33545">
    <property type="entry name" value="UPF0750 MEMBRANE PROTEIN YITT-RELATED"/>
    <property type="match status" value="1"/>
</dbReference>
<keyword evidence="4 6" id="KW-1133">Transmembrane helix</keyword>
<evidence type="ECO:0000259" key="7">
    <source>
        <dbReference type="Pfam" id="PF10035"/>
    </source>
</evidence>
<proteinExistence type="predicted"/>
<feature type="transmembrane region" description="Helical" evidence="6">
    <location>
        <begin position="87"/>
        <end position="107"/>
    </location>
</feature>
<evidence type="ECO:0000256" key="6">
    <source>
        <dbReference type="SAM" id="Phobius"/>
    </source>
</evidence>
<evidence type="ECO:0000313" key="8">
    <source>
        <dbReference type="EMBL" id="EHO62903.1"/>
    </source>
</evidence>
<evidence type="ECO:0000256" key="4">
    <source>
        <dbReference type="ARBA" id="ARBA00022989"/>
    </source>
</evidence>
<keyword evidence="5 6" id="KW-0472">Membrane</keyword>
<dbReference type="Proteomes" id="UP000003277">
    <property type="component" value="Unassembled WGS sequence"/>
</dbReference>
<keyword evidence="2" id="KW-1003">Cell membrane</keyword>
<dbReference type="AlphaFoldDB" id="H1D0M4"/>
<feature type="transmembrane region" description="Helical" evidence="6">
    <location>
        <begin position="119"/>
        <end position="140"/>
    </location>
</feature>
<keyword evidence="9" id="KW-1185">Reference proteome</keyword>
<dbReference type="RefSeq" id="WP_008859656.1">
    <property type="nucleotide sequence ID" value="NZ_JH591188.1"/>
</dbReference>
<dbReference type="OrthoDB" id="9779786at2"/>
<dbReference type="CDD" id="cd16380">
    <property type="entry name" value="YitT_C"/>
    <property type="match status" value="1"/>
</dbReference>
<evidence type="ECO:0000256" key="5">
    <source>
        <dbReference type="ARBA" id="ARBA00023136"/>
    </source>
</evidence>
<reference evidence="8 9" key="1">
    <citation type="submission" date="2011-11" db="EMBL/GenBank/DDBJ databases">
        <title>The Genome Sequence of Dialister succinatiphilus YIT 11850.</title>
        <authorList>
            <consortium name="The Broad Institute Genome Sequencing Platform"/>
            <person name="Earl A."/>
            <person name="Ward D."/>
            <person name="Feldgarden M."/>
            <person name="Gevers D."/>
            <person name="Morotomi M."/>
            <person name="Young S.K."/>
            <person name="Zeng Q."/>
            <person name="Gargeya S."/>
            <person name="Fitzgerald M."/>
            <person name="Haas B."/>
            <person name="Abouelleil A."/>
            <person name="Alvarado L."/>
            <person name="Arachchi H.M."/>
            <person name="Berlin A."/>
            <person name="Brown A."/>
            <person name="Chapman S.B."/>
            <person name="Dunbar C."/>
            <person name="Gearin G."/>
            <person name="Goldberg J."/>
            <person name="Griggs A."/>
            <person name="Gujja S."/>
            <person name="Heiman D."/>
            <person name="Howarth C."/>
            <person name="Lui A."/>
            <person name="MacDonald P.J.P."/>
            <person name="Montmayeur A."/>
            <person name="Murphy C."/>
            <person name="Neiman D."/>
            <person name="Pearson M."/>
            <person name="Priest M."/>
            <person name="Roberts A."/>
            <person name="Saif S."/>
            <person name="Shea T."/>
            <person name="Sisk P."/>
            <person name="Stolte C."/>
            <person name="Sykes S."/>
            <person name="Wortman J."/>
            <person name="Nusbaum C."/>
            <person name="Birren B."/>
        </authorList>
    </citation>
    <scope>NUCLEOTIDE SEQUENCE [LARGE SCALE GENOMIC DNA]</scope>
    <source>
        <strain evidence="8 9">YIT 11850</strain>
    </source>
</reference>
<comment type="subcellular location">
    <subcellularLocation>
        <location evidence="1">Cell membrane</location>
        <topology evidence="1">Multi-pass membrane protein</topology>
    </subcellularLocation>
</comment>
<dbReference type="InterPro" id="IPR003740">
    <property type="entry name" value="YitT"/>
</dbReference>
<sequence>MSTTLGADFRSPTFWQRLAFIIGITLVGTFLYSVGVNAFLVPHQFLSGGLTGMAMVLYYLTGFPIGMANLLMNIPILLLSLKFMGKFYTLITILGTVCCSVFIDLTSFLADYNVVKEPLVAAISGGVVLGLSMGLLYRYNSNTGGLDVVGAILKKYYNLEIGYVVFALNFVIVTAGAFIFTLEPAICTLISMYINANLSSRIVIGFAQRKAAFIVSDKPLEISDAILRNIHHGATLLYGQGAFSGVEKKIVFAIVDLTQITRVRHLIEDIDPSAFLFIMNTTDVIGRGFTSPLSTARTMPKSVRYTCDKDGNMIPTHMWSYEMEAEAHPEADKQEPPREDGK</sequence>
<dbReference type="Pfam" id="PF02588">
    <property type="entry name" value="YitT_membrane"/>
    <property type="match status" value="1"/>
</dbReference>
<name>H1D0M4_9FIRM</name>
<dbReference type="eggNOG" id="COG1284">
    <property type="taxonomic scope" value="Bacteria"/>
</dbReference>
<dbReference type="InterPro" id="IPR019264">
    <property type="entry name" value="DUF2179"/>
</dbReference>
<dbReference type="PANTHER" id="PTHR33545:SF5">
    <property type="entry name" value="UPF0750 MEMBRANE PROTEIN YITT"/>
    <property type="match status" value="1"/>
</dbReference>
<gene>
    <name evidence="8" type="ORF">HMPREF9453_01162</name>
</gene>
<dbReference type="GO" id="GO:0005886">
    <property type="term" value="C:plasma membrane"/>
    <property type="evidence" value="ECO:0007669"/>
    <property type="project" value="UniProtKB-SubCell"/>
</dbReference>
<protein>
    <recommendedName>
        <fullName evidence="7">DUF2179 domain-containing protein</fullName>
    </recommendedName>
</protein>
<evidence type="ECO:0000313" key="9">
    <source>
        <dbReference type="Proteomes" id="UP000003277"/>
    </source>
</evidence>
<feature type="transmembrane region" description="Helical" evidence="6">
    <location>
        <begin position="56"/>
        <end position="80"/>
    </location>
</feature>
<dbReference type="STRING" id="742743.HMPREF9453_01162"/>
<accession>H1D0M4</accession>
<evidence type="ECO:0000256" key="1">
    <source>
        <dbReference type="ARBA" id="ARBA00004651"/>
    </source>
</evidence>
<dbReference type="InterPro" id="IPR051461">
    <property type="entry name" value="UPF0750_membrane"/>
</dbReference>
<dbReference type="Pfam" id="PF10035">
    <property type="entry name" value="DUF2179"/>
    <property type="match status" value="1"/>
</dbReference>
<dbReference type="Gene3D" id="3.30.70.120">
    <property type="match status" value="1"/>
</dbReference>
<feature type="transmembrane region" description="Helical" evidence="6">
    <location>
        <begin position="18"/>
        <end position="41"/>
    </location>
</feature>
<organism evidence="8 9">
    <name type="scientific">Dialister succinatiphilus YIT 11850</name>
    <dbReference type="NCBI Taxonomy" id="742743"/>
    <lineage>
        <taxon>Bacteria</taxon>
        <taxon>Bacillati</taxon>
        <taxon>Bacillota</taxon>
        <taxon>Negativicutes</taxon>
        <taxon>Veillonellales</taxon>
        <taxon>Veillonellaceae</taxon>
        <taxon>Dialister</taxon>
    </lineage>
</organism>
<dbReference type="EMBL" id="ADLT01000038">
    <property type="protein sequence ID" value="EHO62903.1"/>
    <property type="molecule type" value="Genomic_DNA"/>
</dbReference>
<keyword evidence="3 6" id="KW-0812">Transmembrane</keyword>
<evidence type="ECO:0000256" key="2">
    <source>
        <dbReference type="ARBA" id="ARBA00022475"/>
    </source>
</evidence>
<comment type="caution">
    <text evidence="8">The sequence shown here is derived from an EMBL/GenBank/DDBJ whole genome shotgun (WGS) entry which is preliminary data.</text>
</comment>
<feature type="transmembrane region" description="Helical" evidence="6">
    <location>
        <begin position="161"/>
        <end position="182"/>
    </location>
</feature>
<dbReference type="PATRIC" id="fig|742743.3.peg.1181"/>